<proteinExistence type="predicted"/>
<organism evidence="2">
    <name type="scientific">Chromera velia CCMP2878</name>
    <dbReference type="NCBI Taxonomy" id="1169474"/>
    <lineage>
        <taxon>Eukaryota</taxon>
        <taxon>Sar</taxon>
        <taxon>Alveolata</taxon>
        <taxon>Colpodellida</taxon>
        <taxon>Chromeraceae</taxon>
        <taxon>Chromera</taxon>
    </lineage>
</organism>
<feature type="compositionally biased region" description="Basic and acidic residues" evidence="1">
    <location>
        <begin position="88"/>
        <end position="101"/>
    </location>
</feature>
<protein>
    <submittedName>
        <fullName evidence="2">Uncharacterized protein</fullName>
    </submittedName>
</protein>
<feature type="region of interest" description="Disordered" evidence="1">
    <location>
        <begin position="1"/>
        <end position="27"/>
    </location>
</feature>
<accession>A0A0G4HID0</accession>
<sequence length="128" mass="14844">MGKPGKPTEPSKLFTLAGEARADEELSETTRTRWKKWRYAFANIVGRPATMAEEERLLLMGPAERKAYKKECCLHNHLTGDAMLSQWKWDRPGRPPPDPKEKKKQSRQKVRKVEATAVRERETGELRR</sequence>
<feature type="region of interest" description="Disordered" evidence="1">
    <location>
        <begin position="86"/>
        <end position="128"/>
    </location>
</feature>
<reference evidence="2" key="1">
    <citation type="submission" date="2014-11" db="EMBL/GenBank/DDBJ databases">
        <authorList>
            <person name="Otto D Thomas"/>
            <person name="Naeem Raeece"/>
        </authorList>
    </citation>
    <scope>NUCLEOTIDE SEQUENCE</scope>
</reference>
<dbReference type="PhylomeDB" id="A0A0G4HID0"/>
<evidence type="ECO:0000313" key="2">
    <source>
        <dbReference type="EMBL" id="CEM43910.1"/>
    </source>
</evidence>
<feature type="compositionally biased region" description="Basic and acidic residues" evidence="1">
    <location>
        <begin position="111"/>
        <end position="128"/>
    </location>
</feature>
<name>A0A0G4HID0_9ALVE</name>
<evidence type="ECO:0000256" key="1">
    <source>
        <dbReference type="SAM" id="MobiDB-lite"/>
    </source>
</evidence>
<dbReference type="EMBL" id="CDMZ01002790">
    <property type="protein sequence ID" value="CEM43910.1"/>
    <property type="molecule type" value="Genomic_DNA"/>
</dbReference>
<dbReference type="VEuPathDB" id="CryptoDB:Cvel_27901"/>
<gene>
    <name evidence="2" type="ORF">Cvel_27901</name>
</gene>
<dbReference type="AlphaFoldDB" id="A0A0G4HID0"/>